<feature type="repeat" description="WD" evidence="5">
    <location>
        <begin position="291"/>
        <end position="332"/>
    </location>
</feature>
<sequence>MSVVLATGGYDHTIRFWEAPSGKCTRIIKFTDSQLNRLEITPDKQFIAAAGNSIIRVYEILSNQSNTLPQTDPVQQPALTIDGHTANVTSIGFQQEGRFLYSGSEDGTVKVWDLRNPKYCRSFDAGSAVNSVTLRTDREEFISGDANGFVKIWDFGGKGCINSLNPSSGSSGDRRSKSAFEGNIAIQAVDISEDSRTLVAVGNHGTVYAWDPSGGGAAASSTAQHYDQEQLTEADIRIVSVLRPITKFSAFLPGQYCLHAKIAPDCRHLVTTGSNGTAKLWDTATWELTQTLPNEKWVWDAAFCADSSYLVTASSDHVARLWNLRTGDVVRQYRGHQSAVTCVALNDSNA</sequence>
<dbReference type="GO" id="GO:0032956">
    <property type="term" value="P:regulation of actin cytoskeleton organization"/>
    <property type="evidence" value="ECO:0007669"/>
    <property type="project" value="TreeGrafter"/>
</dbReference>
<dbReference type="InterPro" id="IPR020472">
    <property type="entry name" value="WD40_PAC1"/>
</dbReference>
<evidence type="ECO:0000256" key="1">
    <source>
        <dbReference type="ARBA" id="ARBA00009890"/>
    </source>
</evidence>
<gene>
    <name evidence="6" type="ORF">FisN_28Hh001</name>
</gene>
<organism evidence="6 7">
    <name type="scientific">Fistulifera solaris</name>
    <name type="common">Oleaginous diatom</name>
    <dbReference type="NCBI Taxonomy" id="1519565"/>
    <lineage>
        <taxon>Eukaryota</taxon>
        <taxon>Sar</taxon>
        <taxon>Stramenopiles</taxon>
        <taxon>Ochrophyta</taxon>
        <taxon>Bacillariophyta</taxon>
        <taxon>Bacillariophyceae</taxon>
        <taxon>Bacillariophycidae</taxon>
        <taxon>Naviculales</taxon>
        <taxon>Naviculaceae</taxon>
        <taxon>Fistulifera</taxon>
    </lineage>
</organism>
<protein>
    <recommendedName>
        <fullName evidence="2">Target of rapamycin complex subunit LST8</fullName>
    </recommendedName>
</protein>
<dbReference type="GO" id="GO:0031932">
    <property type="term" value="C:TORC2 complex"/>
    <property type="evidence" value="ECO:0007669"/>
    <property type="project" value="InterPro"/>
</dbReference>
<dbReference type="PANTHER" id="PTHR19842:SF0">
    <property type="entry name" value="TARGET OF RAPAMYCIN COMPLEX SUBUNIT LST8"/>
    <property type="match status" value="1"/>
</dbReference>
<dbReference type="InterPro" id="IPR015943">
    <property type="entry name" value="WD40/YVTN_repeat-like_dom_sf"/>
</dbReference>
<dbReference type="InterPro" id="IPR001680">
    <property type="entry name" value="WD40_rpt"/>
</dbReference>
<dbReference type="PROSITE" id="PS00678">
    <property type="entry name" value="WD_REPEATS_1"/>
    <property type="match status" value="3"/>
</dbReference>
<reference evidence="6 7" key="1">
    <citation type="journal article" date="2015" name="Plant Cell">
        <title>Oil accumulation by the oleaginous diatom Fistulifera solaris as revealed by the genome and transcriptome.</title>
        <authorList>
            <person name="Tanaka T."/>
            <person name="Maeda Y."/>
            <person name="Veluchamy A."/>
            <person name="Tanaka M."/>
            <person name="Abida H."/>
            <person name="Marechal E."/>
            <person name="Bowler C."/>
            <person name="Muto M."/>
            <person name="Sunaga Y."/>
            <person name="Tanaka M."/>
            <person name="Yoshino T."/>
            <person name="Taniguchi T."/>
            <person name="Fukuda Y."/>
            <person name="Nemoto M."/>
            <person name="Matsumoto M."/>
            <person name="Wong P.S."/>
            <person name="Aburatani S."/>
            <person name="Fujibuchi W."/>
        </authorList>
    </citation>
    <scope>NUCLEOTIDE SEQUENCE [LARGE SCALE GENOMIC DNA]</scope>
    <source>
        <strain evidence="6 7">JPCC DA0580</strain>
    </source>
</reference>
<feature type="repeat" description="WD" evidence="5">
    <location>
        <begin position="1"/>
        <end position="27"/>
    </location>
</feature>
<dbReference type="EMBL" id="BDSP01000228">
    <property type="protein sequence ID" value="GAX25533.1"/>
    <property type="molecule type" value="Genomic_DNA"/>
</dbReference>
<dbReference type="InterPro" id="IPR019775">
    <property type="entry name" value="WD40_repeat_CS"/>
</dbReference>
<dbReference type="Pfam" id="PF00400">
    <property type="entry name" value="WD40"/>
    <property type="match status" value="4"/>
</dbReference>
<evidence type="ECO:0000256" key="3">
    <source>
        <dbReference type="ARBA" id="ARBA00022574"/>
    </source>
</evidence>
<dbReference type="Gene3D" id="2.130.10.10">
    <property type="entry name" value="YVTN repeat-like/Quinoprotein amine dehydrogenase"/>
    <property type="match status" value="1"/>
</dbReference>
<proteinExistence type="inferred from homology"/>
<keyword evidence="3 5" id="KW-0853">WD repeat</keyword>
<dbReference type="InterPro" id="IPR037588">
    <property type="entry name" value="MLST8"/>
</dbReference>
<dbReference type="GO" id="GO:0031929">
    <property type="term" value="P:TOR signaling"/>
    <property type="evidence" value="ECO:0007669"/>
    <property type="project" value="InterPro"/>
</dbReference>
<comment type="caution">
    <text evidence="6">The sequence shown here is derived from an EMBL/GenBank/DDBJ whole genome shotgun (WGS) entry which is preliminary data.</text>
</comment>
<dbReference type="AlphaFoldDB" id="A0A1Z5KGV8"/>
<dbReference type="GO" id="GO:0031931">
    <property type="term" value="C:TORC1 complex"/>
    <property type="evidence" value="ECO:0007669"/>
    <property type="project" value="InterPro"/>
</dbReference>
<evidence type="ECO:0000256" key="2">
    <source>
        <dbReference type="ARBA" id="ARBA00018867"/>
    </source>
</evidence>
<dbReference type="InterPro" id="IPR011047">
    <property type="entry name" value="Quinoprotein_ADH-like_sf"/>
</dbReference>
<dbReference type="InParanoid" id="A0A1Z5KGV8"/>
<dbReference type="PROSITE" id="PS50082">
    <property type="entry name" value="WD_REPEATS_2"/>
    <property type="match status" value="3"/>
</dbReference>
<dbReference type="OrthoDB" id="400at2759"/>
<name>A0A1Z5KGV8_FISSO</name>
<comment type="similarity">
    <text evidence="1">Belongs to the WD repeat LST8 family.</text>
</comment>
<dbReference type="Proteomes" id="UP000198406">
    <property type="component" value="Unassembled WGS sequence"/>
</dbReference>
<dbReference type="PRINTS" id="PR00320">
    <property type="entry name" value="GPROTEINBRPT"/>
</dbReference>
<feature type="repeat" description="WD" evidence="5">
    <location>
        <begin position="81"/>
        <end position="122"/>
    </location>
</feature>
<dbReference type="PANTHER" id="PTHR19842">
    <property type="entry name" value="G BETA-LIKE PROTEIN GBL"/>
    <property type="match status" value="1"/>
</dbReference>
<evidence type="ECO:0000313" key="7">
    <source>
        <dbReference type="Proteomes" id="UP000198406"/>
    </source>
</evidence>
<dbReference type="SUPFAM" id="SSF50998">
    <property type="entry name" value="Quinoprotein alcohol dehydrogenase-like"/>
    <property type="match status" value="1"/>
</dbReference>
<evidence type="ECO:0000256" key="5">
    <source>
        <dbReference type="PROSITE-ProRule" id="PRU00221"/>
    </source>
</evidence>
<dbReference type="PROSITE" id="PS50294">
    <property type="entry name" value="WD_REPEATS_REGION"/>
    <property type="match status" value="1"/>
</dbReference>
<keyword evidence="4" id="KW-0677">Repeat</keyword>
<keyword evidence="7" id="KW-1185">Reference proteome</keyword>
<evidence type="ECO:0000256" key="4">
    <source>
        <dbReference type="ARBA" id="ARBA00022737"/>
    </source>
</evidence>
<dbReference type="SMART" id="SM00320">
    <property type="entry name" value="WD40"/>
    <property type="match status" value="6"/>
</dbReference>
<accession>A0A1Z5KGV8</accession>
<evidence type="ECO:0000313" key="6">
    <source>
        <dbReference type="EMBL" id="GAX25533.1"/>
    </source>
</evidence>